<dbReference type="eggNOG" id="ENOG502ZSUU">
    <property type="taxonomic scope" value="Bacteria"/>
</dbReference>
<proteinExistence type="predicted"/>
<protein>
    <submittedName>
        <fullName evidence="1">Uncharacterized protein</fullName>
    </submittedName>
</protein>
<dbReference type="EMBL" id="CP002038">
    <property type="protein sequence ID" value="ADM98408.1"/>
    <property type="molecule type" value="Genomic_DNA"/>
</dbReference>
<sequence length="89" mass="9953">MVSALKFSEKDHKKPANNGVFCLHRSKTDNDSRFCRQIAGNFRNQIEKPRLLLLNQAIAFIRSALSQWIITAAKLSGASTVIYTAYLPG</sequence>
<keyword evidence="2" id="KW-1185">Reference proteome</keyword>
<reference evidence="1 2" key="1">
    <citation type="journal article" date="2011" name="J. Bacteriol.">
        <title>Genome sequence of the plant-pathogenic bacterium Dickeya dadantii 3937.</title>
        <authorList>
            <person name="Glasner J.D."/>
            <person name="Yang C.H."/>
            <person name="Reverchon S."/>
            <person name="Hugouvieux-Cotte-Pattat N."/>
            <person name="Condemine G."/>
            <person name="Bohin J.P."/>
            <person name="Van Gijsegem F."/>
            <person name="Yang S."/>
            <person name="Franza T."/>
            <person name="Expert D."/>
            <person name="Plunkett G. III"/>
            <person name="San Francisco M.J."/>
            <person name="Charkowski A.O."/>
            <person name="Py B."/>
            <person name="Bell K."/>
            <person name="Rauscher L."/>
            <person name="Rodriguez-Palenzuela P."/>
            <person name="Toussaint A."/>
            <person name="Holeva M.C."/>
            <person name="He S.Y."/>
            <person name="Douet V."/>
            <person name="Boccara M."/>
            <person name="Blanco C."/>
            <person name="Toth I."/>
            <person name="Anderson B.D."/>
            <person name="Biehl B.S."/>
            <person name="Mau B."/>
            <person name="Flynn S.M."/>
            <person name="Barras F."/>
            <person name="Lindeberg M."/>
            <person name="Birch P.R."/>
            <person name="Tsuyumu S."/>
            <person name="Shi X."/>
            <person name="Hibbing M."/>
            <person name="Yap M.N."/>
            <person name="Carpentier M."/>
            <person name="Dassa E."/>
            <person name="Umehara M."/>
            <person name="Kim J.F."/>
            <person name="Rusch M."/>
            <person name="Soni P."/>
            <person name="Mayhew G.F."/>
            <person name="Fouts D.E."/>
            <person name="Gill S.R."/>
            <person name="Blattner F.R."/>
            <person name="Keen N.T."/>
            <person name="Perna N.T."/>
        </authorList>
    </citation>
    <scope>NUCLEOTIDE SEQUENCE [LARGE SCALE GENOMIC DNA]</scope>
    <source>
        <strain evidence="1 2">3937</strain>
    </source>
</reference>
<dbReference type="HOGENOM" id="CLU_2449864_0_0_6"/>
<evidence type="ECO:0000313" key="1">
    <source>
        <dbReference type="EMBL" id="ADM98408.1"/>
    </source>
</evidence>
<dbReference type="AlphaFoldDB" id="E0SBD9"/>
<dbReference type="STRING" id="198628.Dda3937_04578"/>
<gene>
    <name evidence="1" type="ordered locus">Dda3937_04578</name>
</gene>
<accession>E0SBD9</accession>
<organism evidence="1 2">
    <name type="scientific">Dickeya dadantii (strain 3937)</name>
    <name type="common">Erwinia chrysanthemi (strain 3937)</name>
    <dbReference type="NCBI Taxonomy" id="198628"/>
    <lineage>
        <taxon>Bacteria</taxon>
        <taxon>Pseudomonadati</taxon>
        <taxon>Pseudomonadota</taxon>
        <taxon>Gammaproteobacteria</taxon>
        <taxon>Enterobacterales</taxon>
        <taxon>Pectobacteriaceae</taxon>
        <taxon>Dickeya</taxon>
    </lineage>
</organism>
<dbReference type="Proteomes" id="UP000006859">
    <property type="component" value="Chromosome"/>
</dbReference>
<name>E0SBD9_DICD3</name>
<evidence type="ECO:0000313" key="2">
    <source>
        <dbReference type="Proteomes" id="UP000006859"/>
    </source>
</evidence>
<dbReference type="KEGG" id="ddd:Dda3937_04578"/>